<evidence type="ECO:0000313" key="2">
    <source>
        <dbReference type="Proteomes" id="UP000887116"/>
    </source>
</evidence>
<sequence>MPKKTSLLWINPQPGCEIQKYQTNQDTHGCHFDRYASQLNSPLTILRFPRGLFSTPGWQQHNNEEPHLWAKRRR</sequence>
<protein>
    <submittedName>
        <fullName evidence="1">Uncharacterized protein</fullName>
    </submittedName>
</protein>
<name>A0A8X6H6P3_TRICU</name>
<comment type="caution">
    <text evidence="1">The sequence shown here is derived from an EMBL/GenBank/DDBJ whole genome shotgun (WGS) entry which is preliminary data.</text>
</comment>
<keyword evidence="2" id="KW-1185">Reference proteome</keyword>
<evidence type="ECO:0000313" key="1">
    <source>
        <dbReference type="EMBL" id="GFR17624.1"/>
    </source>
</evidence>
<dbReference type="EMBL" id="BMAO01017675">
    <property type="protein sequence ID" value="GFR17624.1"/>
    <property type="molecule type" value="Genomic_DNA"/>
</dbReference>
<dbReference type="OrthoDB" id="10498076at2759"/>
<proteinExistence type="predicted"/>
<accession>A0A8X6H6P3</accession>
<dbReference type="AlphaFoldDB" id="A0A8X6H6P3"/>
<dbReference type="Proteomes" id="UP000887116">
    <property type="component" value="Unassembled WGS sequence"/>
</dbReference>
<reference evidence="1" key="1">
    <citation type="submission" date="2020-07" db="EMBL/GenBank/DDBJ databases">
        <title>Multicomponent nature underlies the extraordinary mechanical properties of spider dragline silk.</title>
        <authorList>
            <person name="Kono N."/>
            <person name="Nakamura H."/>
            <person name="Mori M."/>
            <person name="Yoshida Y."/>
            <person name="Ohtoshi R."/>
            <person name="Malay A.D."/>
            <person name="Moran D.A.P."/>
            <person name="Tomita M."/>
            <person name="Numata K."/>
            <person name="Arakawa K."/>
        </authorList>
    </citation>
    <scope>NUCLEOTIDE SEQUENCE</scope>
</reference>
<gene>
    <name evidence="1" type="ORF">TNCT_410151</name>
</gene>
<organism evidence="1 2">
    <name type="scientific">Trichonephila clavata</name>
    <name type="common">Joro spider</name>
    <name type="synonym">Nephila clavata</name>
    <dbReference type="NCBI Taxonomy" id="2740835"/>
    <lineage>
        <taxon>Eukaryota</taxon>
        <taxon>Metazoa</taxon>
        <taxon>Ecdysozoa</taxon>
        <taxon>Arthropoda</taxon>
        <taxon>Chelicerata</taxon>
        <taxon>Arachnida</taxon>
        <taxon>Araneae</taxon>
        <taxon>Araneomorphae</taxon>
        <taxon>Entelegynae</taxon>
        <taxon>Araneoidea</taxon>
        <taxon>Nephilidae</taxon>
        <taxon>Trichonephila</taxon>
    </lineage>
</organism>